<name>A0ABR4B925_9LECA</name>
<feature type="domain" description="Histone-binding protein RBBP4-like N-terminal" evidence="7">
    <location>
        <begin position="29"/>
        <end position="99"/>
    </location>
</feature>
<reference evidence="8 9" key="1">
    <citation type="submission" date="2024-09" db="EMBL/GenBank/DDBJ databases">
        <title>Rethinking Asexuality: The Enigmatic Case of Functional Sexual Genes in Lepraria (Stereocaulaceae).</title>
        <authorList>
            <person name="Doellman M."/>
            <person name="Sun Y."/>
            <person name="Barcenas-Pena A."/>
            <person name="Lumbsch H.T."/>
            <person name="Grewe F."/>
        </authorList>
    </citation>
    <scope>NUCLEOTIDE SEQUENCE [LARGE SCALE GENOMIC DNA]</scope>
    <source>
        <strain evidence="8 9">Grewe 0041</strain>
    </source>
</reference>
<dbReference type="InterPro" id="IPR019775">
    <property type="entry name" value="WD40_repeat_CS"/>
</dbReference>
<gene>
    <name evidence="8" type="ORF">ABVK25_005483</name>
</gene>
<sequence length="440" mass="49443">MENGGGLEFGMTIEEEREEEQMEEKIINEEYKTWKKNAPFLYDMMLSNALEWPTLTTQWLPDKQEFPDKDYATHRLLLGTHTSNGQPNYLQIAEVQLPKPVTPDSIDYDEEREEIGGYGGGASKKTPVMEVKFNIVQKIDHKGEVNKARYQPQNPNVIATMCTDGRVMIWDRTKHQLMPTGQVNPQMELLGHEVEGFGLSWSPHIAGHLATGSEDQTVRLWDITKFINTNKVLYATRTYTHHTAIVNDVQHHPLHASLIGTVSDDLTLQILDTRSPSTTIAATKAVEGHEDAINALSFNPASEYVLATGSADKSIGVWDLRNLKSKLHALVGHTDSVTSLAWHPFEEAILGSSSYDRRICFWDLSRVGEEQTPDDAEDGPPELLFMHGGHTNRISDFSWNMNDPWLLCSAAEDNLIQVWKVANAIVGKDADDVPIEELEQ</sequence>
<evidence type="ECO:0000256" key="5">
    <source>
        <dbReference type="ARBA" id="ARBA00023242"/>
    </source>
</evidence>
<dbReference type="InterPro" id="IPR001680">
    <property type="entry name" value="WD40_rpt"/>
</dbReference>
<dbReference type="PROSITE" id="PS50294">
    <property type="entry name" value="WD_REPEATS_REGION"/>
    <property type="match status" value="3"/>
</dbReference>
<dbReference type="SUPFAM" id="SSF50978">
    <property type="entry name" value="WD40 repeat-like"/>
    <property type="match status" value="1"/>
</dbReference>
<feature type="repeat" description="WD" evidence="6">
    <location>
        <begin position="189"/>
        <end position="223"/>
    </location>
</feature>
<dbReference type="InterPro" id="IPR022052">
    <property type="entry name" value="Histone-bd_RBBP4-like_N"/>
</dbReference>
<feature type="repeat" description="WD" evidence="6">
    <location>
        <begin position="387"/>
        <end position="421"/>
    </location>
</feature>
<dbReference type="InterPro" id="IPR020472">
    <property type="entry name" value="WD40_PAC1"/>
</dbReference>
<evidence type="ECO:0000256" key="2">
    <source>
        <dbReference type="ARBA" id="ARBA00022574"/>
    </source>
</evidence>
<dbReference type="Proteomes" id="UP001590951">
    <property type="component" value="Unassembled WGS sequence"/>
</dbReference>
<comment type="caution">
    <text evidence="8">The sequence shown here is derived from an EMBL/GenBank/DDBJ whole genome shotgun (WGS) entry which is preliminary data.</text>
</comment>
<proteinExistence type="predicted"/>
<accession>A0ABR4B925</accession>
<evidence type="ECO:0000256" key="3">
    <source>
        <dbReference type="ARBA" id="ARBA00022737"/>
    </source>
</evidence>
<organism evidence="8 9">
    <name type="scientific">Lepraria finkii</name>
    <dbReference type="NCBI Taxonomy" id="1340010"/>
    <lineage>
        <taxon>Eukaryota</taxon>
        <taxon>Fungi</taxon>
        <taxon>Dikarya</taxon>
        <taxon>Ascomycota</taxon>
        <taxon>Pezizomycotina</taxon>
        <taxon>Lecanoromycetes</taxon>
        <taxon>OSLEUM clade</taxon>
        <taxon>Lecanoromycetidae</taxon>
        <taxon>Lecanorales</taxon>
        <taxon>Lecanorineae</taxon>
        <taxon>Stereocaulaceae</taxon>
        <taxon>Lepraria</taxon>
    </lineage>
</organism>
<dbReference type="InterPro" id="IPR015943">
    <property type="entry name" value="WD40/YVTN_repeat-like_dom_sf"/>
</dbReference>
<keyword evidence="3" id="KW-0677">Repeat</keyword>
<evidence type="ECO:0000256" key="6">
    <source>
        <dbReference type="PROSITE-ProRule" id="PRU00221"/>
    </source>
</evidence>
<dbReference type="SMART" id="SM00320">
    <property type="entry name" value="WD40"/>
    <property type="match status" value="6"/>
</dbReference>
<feature type="repeat" description="WD" evidence="6">
    <location>
        <begin position="138"/>
        <end position="180"/>
    </location>
</feature>
<dbReference type="PRINTS" id="PR00320">
    <property type="entry name" value="GPROTEINBRPT"/>
</dbReference>
<dbReference type="Gene3D" id="2.130.10.10">
    <property type="entry name" value="YVTN repeat-like/Quinoprotein amine dehydrogenase"/>
    <property type="match status" value="1"/>
</dbReference>
<evidence type="ECO:0000313" key="8">
    <source>
        <dbReference type="EMBL" id="KAL2054342.1"/>
    </source>
</evidence>
<dbReference type="EMBL" id="JBHFEH010000016">
    <property type="protein sequence ID" value="KAL2054342.1"/>
    <property type="molecule type" value="Genomic_DNA"/>
</dbReference>
<dbReference type="CDD" id="cd00200">
    <property type="entry name" value="WD40"/>
    <property type="match status" value="1"/>
</dbReference>
<protein>
    <recommendedName>
        <fullName evidence="7">Histone-binding protein RBBP4-like N-terminal domain-containing protein</fullName>
    </recommendedName>
</protein>
<evidence type="ECO:0000259" key="7">
    <source>
        <dbReference type="Pfam" id="PF12265"/>
    </source>
</evidence>
<dbReference type="PROSITE" id="PS50082">
    <property type="entry name" value="WD_REPEATS_2"/>
    <property type="match status" value="5"/>
</dbReference>
<dbReference type="Pfam" id="PF12265">
    <property type="entry name" value="CAF1C_H4-bd"/>
    <property type="match status" value="1"/>
</dbReference>
<feature type="repeat" description="WD" evidence="6">
    <location>
        <begin position="286"/>
        <end position="322"/>
    </location>
</feature>
<evidence type="ECO:0000313" key="9">
    <source>
        <dbReference type="Proteomes" id="UP001590951"/>
    </source>
</evidence>
<comment type="subcellular location">
    <subcellularLocation>
        <location evidence="1">Nucleus</location>
    </subcellularLocation>
</comment>
<evidence type="ECO:0000256" key="4">
    <source>
        <dbReference type="ARBA" id="ARBA00022853"/>
    </source>
</evidence>
<evidence type="ECO:0000256" key="1">
    <source>
        <dbReference type="ARBA" id="ARBA00004123"/>
    </source>
</evidence>
<keyword evidence="2 6" id="KW-0853">WD repeat</keyword>
<feature type="repeat" description="WD" evidence="6">
    <location>
        <begin position="330"/>
        <end position="372"/>
    </location>
</feature>
<keyword evidence="9" id="KW-1185">Reference proteome</keyword>
<dbReference type="InterPro" id="IPR050459">
    <property type="entry name" value="WD_repeat_RBAP46/RBAP48/MSI1"/>
</dbReference>
<dbReference type="Pfam" id="PF00400">
    <property type="entry name" value="WD40"/>
    <property type="match status" value="5"/>
</dbReference>
<dbReference type="PROSITE" id="PS00678">
    <property type="entry name" value="WD_REPEATS_1"/>
    <property type="match status" value="3"/>
</dbReference>
<keyword evidence="5" id="KW-0539">Nucleus</keyword>
<dbReference type="InterPro" id="IPR036322">
    <property type="entry name" value="WD40_repeat_dom_sf"/>
</dbReference>
<keyword evidence="4" id="KW-0156">Chromatin regulator</keyword>
<dbReference type="PANTHER" id="PTHR22850">
    <property type="entry name" value="WD40 REPEAT FAMILY"/>
    <property type="match status" value="1"/>
</dbReference>